<organism evidence="3 4">
    <name type="scientific">Austwickia chelonae NBRC 105200</name>
    <dbReference type="NCBI Taxonomy" id="1184607"/>
    <lineage>
        <taxon>Bacteria</taxon>
        <taxon>Bacillati</taxon>
        <taxon>Actinomycetota</taxon>
        <taxon>Actinomycetes</taxon>
        <taxon>Micrococcales</taxon>
        <taxon>Dermatophilaceae</taxon>
        <taxon>Austwickia</taxon>
    </lineage>
</organism>
<feature type="compositionally biased region" description="Pro residues" evidence="1">
    <location>
        <begin position="372"/>
        <end position="381"/>
    </location>
</feature>
<proteinExistence type="predicted"/>
<feature type="transmembrane region" description="Helical" evidence="2">
    <location>
        <begin position="214"/>
        <end position="232"/>
    </location>
</feature>
<dbReference type="GO" id="GO:0008233">
    <property type="term" value="F:peptidase activity"/>
    <property type="evidence" value="ECO:0007669"/>
    <property type="project" value="InterPro"/>
</dbReference>
<evidence type="ECO:0008006" key="5">
    <source>
        <dbReference type="Google" id="ProtNLM"/>
    </source>
</evidence>
<feature type="transmembrane region" description="Helical" evidence="2">
    <location>
        <begin position="270"/>
        <end position="292"/>
    </location>
</feature>
<dbReference type="PANTHER" id="PTHR36844:SF1">
    <property type="entry name" value="PROTEASE PRSW"/>
    <property type="match status" value="1"/>
</dbReference>
<dbReference type="AlphaFoldDB" id="K6VU26"/>
<dbReference type="PANTHER" id="PTHR36844">
    <property type="entry name" value="PROTEASE PRSW"/>
    <property type="match status" value="1"/>
</dbReference>
<gene>
    <name evidence="3" type="ORF">AUCHE_17_00570</name>
</gene>
<comment type="caution">
    <text evidence="3">The sequence shown here is derived from an EMBL/GenBank/DDBJ whole genome shotgun (WGS) entry which is preliminary data.</text>
</comment>
<feature type="transmembrane region" description="Helical" evidence="2">
    <location>
        <begin position="26"/>
        <end position="47"/>
    </location>
</feature>
<name>K6VU26_9MICO</name>
<dbReference type="EMBL" id="BAGZ01000017">
    <property type="protein sequence ID" value="GAB78845.1"/>
    <property type="molecule type" value="Genomic_DNA"/>
</dbReference>
<protein>
    <recommendedName>
        <fullName evidence="5">PrsW family intramembrane metalloprotease</fullName>
    </recommendedName>
</protein>
<dbReference type="InterPro" id="IPR026898">
    <property type="entry name" value="PrsW"/>
</dbReference>
<sequence>MSTPNSDLLGDRPARYGHEFFRPASALWWLYLTGCVVCGVCLVVYFGPSLSEAKFSVLILLPVHVIASLTLTWIMLRCDPYRARRPWIMLAAFACGATFTTYSALAANKIFNNFLIHIFDESTIRVWHAAMVGPTTEEWTKMTGTLVIMLVAKDTLTRPIHGLMVGAFVGLGFQICENIAYGVNNAISGLEGDLSQAALVTFSRSLTGLNSHNLYGAITGVGVAVLLGRIVGKPWSRSRRIAGFAGFYALAWSLHFSWNSSGGAPQAFLLVVPVVTGTVAFTALAFILRWVWRQERLYLTEAATQVTGNKLTELHQAAIGTRKTRKTYLKQLKKTHGKTAAKTAHTDMHTYLEHLQAWARRHTGIDEHTYPTPTPTTPTTPNPLDDDTLYLTAVPQLR</sequence>
<evidence type="ECO:0000256" key="1">
    <source>
        <dbReference type="SAM" id="MobiDB-lite"/>
    </source>
</evidence>
<dbReference type="RefSeq" id="WP_006503602.1">
    <property type="nucleotide sequence ID" value="NZ_BAGZ01000017.1"/>
</dbReference>
<feature type="transmembrane region" description="Helical" evidence="2">
    <location>
        <begin position="241"/>
        <end position="258"/>
    </location>
</feature>
<keyword evidence="2" id="KW-1133">Transmembrane helix</keyword>
<keyword evidence="4" id="KW-1185">Reference proteome</keyword>
<evidence type="ECO:0000313" key="4">
    <source>
        <dbReference type="Proteomes" id="UP000008495"/>
    </source>
</evidence>
<reference evidence="3 4" key="1">
    <citation type="submission" date="2012-08" db="EMBL/GenBank/DDBJ databases">
        <title>Whole genome shotgun sequence of Austwickia chelonae NBRC 105200.</title>
        <authorList>
            <person name="Yoshida I."/>
            <person name="Hosoyama A."/>
            <person name="Tsuchikane K."/>
            <person name="Katsumata H."/>
            <person name="Ando Y."/>
            <person name="Ohji S."/>
            <person name="Hamada M."/>
            <person name="Tamura T."/>
            <person name="Yamazoe A."/>
            <person name="Yamazaki S."/>
            <person name="Fujita N."/>
        </authorList>
    </citation>
    <scope>NUCLEOTIDE SEQUENCE [LARGE SCALE GENOMIC DNA]</scope>
    <source>
        <strain evidence="3 4">NBRC 105200</strain>
    </source>
</reference>
<keyword evidence="2" id="KW-0812">Transmembrane</keyword>
<dbReference type="STRING" id="100225.SAMN05421595_0056"/>
<feature type="region of interest" description="Disordered" evidence="1">
    <location>
        <begin position="366"/>
        <end position="386"/>
    </location>
</feature>
<dbReference type="eggNOG" id="COG2339">
    <property type="taxonomic scope" value="Bacteria"/>
</dbReference>
<evidence type="ECO:0000313" key="3">
    <source>
        <dbReference type="EMBL" id="GAB78845.1"/>
    </source>
</evidence>
<dbReference type="Proteomes" id="UP000008495">
    <property type="component" value="Unassembled WGS sequence"/>
</dbReference>
<keyword evidence="2" id="KW-0472">Membrane</keyword>
<feature type="transmembrane region" description="Helical" evidence="2">
    <location>
        <begin position="87"/>
        <end position="105"/>
    </location>
</feature>
<evidence type="ECO:0000256" key="2">
    <source>
        <dbReference type="SAM" id="Phobius"/>
    </source>
</evidence>
<accession>K6VU26</accession>
<dbReference type="Pfam" id="PF13367">
    <property type="entry name" value="PrsW-protease"/>
    <property type="match status" value="1"/>
</dbReference>
<feature type="transmembrane region" description="Helical" evidence="2">
    <location>
        <begin position="53"/>
        <end position="75"/>
    </location>
</feature>